<dbReference type="GO" id="GO:0003954">
    <property type="term" value="F:NADH dehydrogenase activity"/>
    <property type="evidence" value="ECO:0007669"/>
    <property type="project" value="InterPro"/>
</dbReference>
<evidence type="ECO:0000313" key="8">
    <source>
        <dbReference type="EMBL" id="RZS87348.1"/>
    </source>
</evidence>
<dbReference type="EMBL" id="SGXD01000003">
    <property type="protein sequence ID" value="RZS87348.1"/>
    <property type="molecule type" value="Genomic_DNA"/>
</dbReference>
<keyword evidence="5" id="KW-0520">NAD</keyword>
<organism evidence="8 9">
    <name type="scientific">Motilibacter rhizosphaerae</name>
    <dbReference type="NCBI Taxonomy" id="598652"/>
    <lineage>
        <taxon>Bacteria</taxon>
        <taxon>Bacillati</taxon>
        <taxon>Actinomycetota</taxon>
        <taxon>Actinomycetes</taxon>
        <taxon>Motilibacterales</taxon>
        <taxon>Motilibacteraceae</taxon>
        <taxon>Motilibacter</taxon>
    </lineage>
</organism>
<keyword evidence="2" id="KW-0285">Flavoprotein</keyword>
<evidence type="ECO:0000313" key="9">
    <source>
        <dbReference type="Proteomes" id="UP000293638"/>
    </source>
</evidence>
<dbReference type="Gene3D" id="3.50.50.100">
    <property type="match status" value="1"/>
</dbReference>
<keyword evidence="3" id="KW-0274">FAD</keyword>
<dbReference type="AlphaFoldDB" id="A0A4Q7NQH4"/>
<comment type="similarity">
    <text evidence="1">Belongs to the NADH dehydrogenase family.</text>
</comment>
<evidence type="ECO:0000256" key="6">
    <source>
        <dbReference type="SAM" id="MobiDB-lite"/>
    </source>
</evidence>
<dbReference type="PANTHER" id="PTHR43706:SF45">
    <property type="entry name" value="NADH DEHYDROGENASE-LIKE PROTEIN RV1812C"/>
    <property type="match status" value="1"/>
</dbReference>
<name>A0A4Q7NQH4_9ACTN</name>
<dbReference type="Pfam" id="PF07992">
    <property type="entry name" value="Pyr_redox_2"/>
    <property type="match status" value="1"/>
</dbReference>
<dbReference type="SUPFAM" id="SSF51905">
    <property type="entry name" value="FAD/NAD(P)-binding domain"/>
    <property type="match status" value="2"/>
</dbReference>
<dbReference type="PRINTS" id="PR00368">
    <property type="entry name" value="FADPNR"/>
</dbReference>
<feature type="region of interest" description="Disordered" evidence="6">
    <location>
        <begin position="435"/>
        <end position="467"/>
    </location>
</feature>
<dbReference type="InterPro" id="IPR023753">
    <property type="entry name" value="FAD/NAD-binding_dom"/>
</dbReference>
<dbReference type="PANTHER" id="PTHR43706">
    <property type="entry name" value="NADH DEHYDROGENASE"/>
    <property type="match status" value="1"/>
</dbReference>
<dbReference type="RefSeq" id="WP_130493479.1">
    <property type="nucleotide sequence ID" value="NZ_SGXD01000003.1"/>
</dbReference>
<keyword evidence="4" id="KW-0560">Oxidoreductase</keyword>
<evidence type="ECO:0000256" key="5">
    <source>
        <dbReference type="ARBA" id="ARBA00023027"/>
    </source>
</evidence>
<evidence type="ECO:0000256" key="3">
    <source>
        <dbReference type="ARBA" id="ARBA00022827"/>
    </source>
</evidence>
<reference evidence="8 9" key="1">
    <citation type="submission" date="2019-02" db="EMBL/GenBank/DDBJ databases">
        <title>Genomic Encyclopedia of Type Strains, Phase IV (KMG-IV): sequencing the most valuable type-strain genomes for metagenomic binning, comparative biology and taxonomic classification.</title>
        <authorList>
            <person name="Goeker M."/>
        </authorList>
    </citation>
    <scope>NUCLEOTIDE SEQUENCE [LARGE SCALE GENOMIC DNA]</scope>
    <source>
        <strain evidence="8 9">DSM 45622</strain>
    </source>
</reference>
<gene>
    <name evidence="8" type="ORF">EV189_2774</name>
</gene>
<protein>
    <submittedName>
        <fullName evidence="8">NADH dehydrogenase</fullName>
    </submittedName>
</protein>
<evidence type="ECO:0000259" key="7">
    <source>
        <dbReference type="Pfam" id="PF07992"/>
    </source>
</evidence>
<accession>A0A4Q7NQH4</accession>
<dbReference type="Proteomes" id="UP000293638">
    <property type="component" value="Unassembled WGS sequence"/>
</dbReference>
<comment type="caution">
    <text evidence="8">The sequence shown here is derived from an EMBL/GenBank/DDBJ whole genome shotgun (WGS) entry which is preliminary data.</text>
</comment>
<keyword evidence="9" id="KW-1185">Reference proteome</keyword>
<dbReference type="InterPro" id="IPR036188">
    <property type="entry name" value="FAD/NAD-bd_sf"/>
</dbReference>
<sequence length="467" mass="50915">MTVRPETSGRPRIVIVGGGYVGMYTALRLQKKLRSDEAEVVVIDSRSYMTYQPFLPEAAAGNIEPRHIVVPLRRVLPSAKIVTGDVTGIEHGRKVVKVKPHDGEPIELSYDHIVVALGSVARILPIPGLAEQGIGFKRVEEAIFLRNHVIDQLDLAESSTDPELRKRALTFCFVGGGYAGIEAFAELEDMVRYATRLYETITPQDLRWVLVEAADRILPEVGPEMGVWTLDSLRARGSEIKLKTFLNSCVDGHVVLSDGTEFDTNTVVWTAGVKANPVLGTSDLPLDERGRLKCTAELAVDGADGAWGAGDCAGVPDLTKGPGEFCSPSAQHAVRQAPVLADNIVATLRGEPLKKYEHKYAGSVAGLGLRKGVANVYGVKLKGWPAWMMHRVYHMSRVPTLRRKIEVQLDWAAALLFRRDVVSLGSLQRPRREFIEYAPRPKADPAPAAADKPEQKVISGPGKGAGQ</sequence>
<evidence type="ECO:0000256" key="1">
    <source>
        <dbReference type="ARBA" id="ARBA00005272"/>
    </source>
</evidence>
<evidence type="ECO:0000256" key="2">
    <source>
        <dbReference type="ARBA" id="ARBA00022630"/>
    </source>
</evidence>
<dbReference type="InterPro" id="IPR045024">
    <property type="entry name" value="NDH-2"/>
</dbReference>
<evidence type="ECO:0000256" key="4">
    <source>
        <dbReference type="ARBA" id="ARBA00023002"/>
    </source>
</evidence>
<feature type="domain" description="FAD/NAD(P)-binding" evidence="7">
    <location>
        <begin position="12"/>
        <end position="324"/>
    </location>
</feature>
<dbReference type="OrthoDB" id="9781621at2"/>
<proteinExistence type="inferred from homology"/>